<dbReference type="Proteomes" id="UP000195141">
    <property type="component" value="Chromosome"/>
</dbReference>
<protein>
    <recommendedName>
        <fullName evidence="4">ADP-ribosylation/crystallin J1</fullName>
    </recommendedName>
</protein>
<name>A0A242K1R6_9ENTE</name>
<reference evidence="1" key="1">
    <citation type="submission" date="2017-05" db="EMBL/GenBank/DDBJ databases">
        <title>The Genome Sequence of Enterococcus sp. 9E7_DIV0242.</title>
        <authorList>
            <consortium name="The Broad Institute Genomics Platform"/>
            <consortium name="The Broad Institute Genomic Center for Infectious Diseases"/>
            <person name="Earl A."/>
            <person name="Manson A."/>
            <person name="Schwartman J."/>
            <person name="Gilmore M."/>
            <person name="Abouelleil A."/>
            <person name="Cao P."/>
            <person name="Chapman S."/>
            <person name="Cusick C."/>
            <person name="Shea T."/>
            <person name="Young S."/>
            <person name="Neafsey D."/>
            <person name="Nusbaum C."/>
            <person name="Birren B."/>
        </authorList>
    </citation>
    <scope>NUCLEOTIDE SEQUENCE [LARGE SCALE GENOMIC DNA]</scope>
    <source>
        <strain evidence="1">9E7_DIV0242</strain>
    </source>
</reference>
<dbReference type="RefSeq" id="WP_086350785.1">
    <property type="nucleotide sequence ID" value="NZ_CP147247.1"/>
</dbReference>
<evidence type="ECO:0008006" key="4">
    <source>
        <dbReference type="Google" id="ProtNLM"/>
    </source>
</evidence>
<accession>A0A242K1R6</accession>
<gene>
    <name evidence="2" type="ORF">A5888_003314</name>
    <name evidence="1" type="ORF">A5888_003614</name>
</gene>
<dbReference type="EMBL" id="NGMM01000007">
    <property type="protein sequence ID" value="OTP11515.1"/>
    <property type="molecule type" value="Genomic_DNA"/>
</dbReference>
<sequence length="120" mass="14005">MRLFRPVGKKELELIEQSGFKAFPPRLPDQPIFYPVVMEKYAAEIAGRWNTKDSHSGYVGYVTRFEVADDFICNYKMEQAGSRYHLQYWIPSEDLAAFNENIIGPIEVIRTFKGEKYSEE</sequence>
<keyword evidence="3" id="KW-1185">Reference proteome</keyword>
<reference evidence="2" key="2">
    <citation type="submission" date="2017-05" db="EMBL/GenBank/DDBJ databases">
        <authorList>
            <consortium name="The Broad Institute Genomics Platform"/>
            <consortium name="The Broad Institute Genomic Center for Infectious Diseases"/>
            <person name="Earl A."/>
            <person name="Manson A."/>
            <person name="Schwartman J."/>
            <person name="Gilmore M."/>
            <person name="Abouelleil A."/>
            <person name="Cao P."/>
            <person name="Chapman S."/>
            <person name="Cusick C."/>
            <person name="Shea T."/>
            <person name="Young S."/>
            <person name="Neafsey D."/>
            <person name="Nusbaum C."/>
            <person name="Birren B."/>
        </authorList>
    </citation>
    <scope>NUCLEOTIDE SEQUENCE</scope>
    <source>
        <strain evidence="2">9E7_DIV0242</strain>
    </source>
</reference>
<dbReference type="OrthoDB" id="883590at2"/>
<dbReference type="AlphaFoldDB" id="A0A242K1R6"/>
<dbReference type="EMBL" id="CP147247">
    <property type="protein sequence ID" value="WYJ91546.1"/>
    <property type="molecule type" value="Genomic_DNA"/>
</dbReference>
<evidence type="ECO:0000313" key="2">
    <source>
        <dbReference type="EMBL" id="WYJ91546.1"/>
    </source>
</evidence>
<proteinExistence type="predicted"/>
<evidence type="ECO:0000313" key="3">
    <source>
        <dbReference type="Proteomes" id="UP000195141"/>
    </source>
</evidence>
<evidence type="ECO:0000313" key="1">
    <source>
        <dbReference type="EMBL" id="OTP11515.1"/>
    </source>
</evidence>
<reference evidence="2" key="3">
    <citation type="submission" date="2024-03" db="EMBL/GenBank/DDBJ databases">
        <title>The Genome Sequence of Enterococcus sp. DIV0242b.</title>
        <authorList>
            <consortium name="The Broad Institute Genomics Platform"/>
            <consortium name="The Broad Institute Microbial Omics Core"/>
            <consortium name="The Broad Institute Genomic Center for Infectious Diseases"/>
            <person name="Earl A."/>
            <person name="Manson A."/>
            <person name="Gilmore M."/>
            <person name="Schwartman J."/>
            <person name="Shea T."/>
            <person name="Abouelleil A."/>
            <person name="Cao P."/>
            <person name="Chapman S."/>
            <person name="Cusick C."/>
            <person name="Young S."/>
            <person name="Neafsey D."/>
            <person name="Nusbaum C."/>
            <person name="Birren B."/>
        </authorList>
    </citation>
    <scope>NUCLEOTIDE SEQUENCE</scope>
    <source>
        <strain evidence="2">9E7_DIV0242</strain>
    </source>
</reference>
<organism evidence="1">
    <name type="scientific">Candidatus Enterococcus clewellii</name>
    <dbReference type="NCBI Taxonomy" id="1834193"/>
    <lineage>
        <taxon>Bacteria</taxon>
        <taxon>Bacillati</taxon>
        <taxon>Bacillota</taxon>
        <taxon>Bacilli</taxon>
        <taxon>Lactobacillales</taxon>
        <taxon>Enterococcaceae</taxon>
        <taxon>Enterococcus</taxon>
    </lineage>
</organism>